<sequence>MTPEGLDLELIEAARRGSSAAFGRLVDRHQRAVRAFLRRACGNDAEADDLAQETFVTAWERIGRFRGEAGLRTWLCGIAWRKLATARRSWARSSRRETEWMETEALERPATPGQLDQRMALEAALASLPLEQRAAVALCLGGEFTHAEAAEALELPLGTVKSHVTRGRARLLQVLGEA</sequence>
<evidence type="ECO:0000313" key="10">
    <source>
        <dbReference type="Proteomes" id="UP001228905"/>
    </source>
</evidence>
<name>A0ABU0IPT3_9CAUL</name>
<accession>A0ABU0IPT3</accession>
<evidence type="ECO:0000259" key="7">
    <source>
        <dbReference type="Pfam" id="PF04542"/>
    </source>
</evidence>
<dbReference type="Gene3D" id="1.10.1740.10">
    <property type="match status" value="1"/>
</dbReference>
<feature type="domain" description="RNA polymerase sigma factor 70 region 4 type 2" evidence="8">
    <location>
        <begin position="118"/>
        <end position="171"/>
    </location>
</feature>
<proteinExistence type="inferred from homology"/>
<dbReference type="PROSITE" id="PS01063">
    <property type="entry name" value="SIGMA70_ECF"/>
    <property type="match status" value="1"/>
</dbReference>
<evidence type="ECO:0000256" key="2">
    <source>
        <dbReference type="ARBA" id="ARBA00023015"/>
    </source>
</evidence>
<dbReference type="InterPro" id="IPR013324">
    <property type="entry name" value="RNA_pol_sigma_r3/r4-like"/>
</dbReference>
<dbReference type="InterPro" id="IPR014284">
    <property type="entry name" value="RNA_pol_sigma-70_dom"/>
</dbReference>
<dbReference type="InterPro" id="IPR039425">
    <property type="entry name" value="RNA_pol_sigma-70-like"/>
</dbReference>
<evidence type="ECO:0000256" key="1">
    <source>
        <dbReference type="ARBA" id="ARBA00010641"/>
    </source>
</evidence>
<protein>
    <recommendedName>
        <fullName evidence="6">RNA polymerase sigma factor</fullName>
    </recommendedName>
</protein>
<dbReference type="InterPro" id="IPR036388">
    <property type="entry name" value="WH-like_DNA-bd_sf"/>
</dbReference>
<keyword evidence="4 6" id="KW-0238">DNA-binding</keyword>
<keyword evidence="10" id="KW-1185">Reference proteome</keyword>
<evidence type="ECO:0000256" key="5">
    <source>
        <dbReference type="ARBA" id="ARBA00023163"/>
    </source>
</evidence>
<organism evidence="9 10">
    <name type="scientific">Caulobacter ginsengisoli</name>
    <dbReference type="NCBI Taxonomy" id="400775"/>
    <lineage>
        <taxon>Bacteria</taxon>
        <taxon>Pseudomonadati</taxon>
        <taxon>Pseudomonadota</taxon>
        <taxon>Alphaproteobacteria</taxon>
        <taxon>Caulobacterales</taxon>
        <taxon>Caulobacteraceae</taxon>
        <taxon>Caulobacter</taxon>
    </lineage>
</organism>
<evidence type="ECO:0000256" key="4">
    <source>
        <dbReference type="ARBA" id="ARBA00023125"/>
    </source>
</evidence>
<keyword evidence="5 6" id="KW-0804">Transcription</keyword>
<dbReference type="InterPro" id="IPR013249">
    <property type="entry name" value="RNA_pol_sigma70_r4_t2"/>
</dbReference>
<dbReference type="InterPro" id="IPR007627">
    <property type="entry name" value="RNA_pol_sigma70_r2"/>
</dbReference>
<comment type="similarity">
    <text evidence="1 6">Belongs to the sigma-70 factor family. ECF subfamily.</text>
</comment>
<dbReference type="Proteomes" id="UP001228905">
    <property type="component" value="Unassembled WGS sequence"/>
</dbReference>
<keyword evidence="2 6" id="KW-0805">Transcription regulation</keyword>
<dbReference type="InterPro" id="IPR000838">
    <property type="entry name" value="RNA_pol_sigma70_ECF_CS"/>
</dbReference>
<feature type="domain" description="RNA polymerase sigma-70 region 2" evidence="7">
    <location>
        <begin position="25"/>
        <end position="89"/>
    </location>
</feature>
<dbReference type="RefSeq" id="WP_307348348.1">
    <property type="nucleotide sequence ID" value="NZ_JAUSVS010000002.1"/>
</dbReference>
<dbReference type="SUPFAM" id="SSF88659">
    <property type="entry name" value="Sigma3 and sigma4 domains of RNA polymerase sigma factors"/>
    <property type="match status" value="1"/>
</dbReference>
<comment type="caution">
    <text evidence="9">The sequence shown here is derived from an EMBL/GenBank/DDBJ whole genome shotgun (WGS) entry which is preliminary data.</text>
</comment>
<gene>
    <name evidence="9" type="ORF">QO010_001788</name>
</gene>
<dbReference type="PANTHER" id="PTHR43133:SF8">
    <property type="entry name" value="RNA POLYMERASE SIGMA FACTOR HI_1459-RELATED"/>
    <property type="match status" value="1"/>
</dbReference>
<evidence type="ECO:0000256" key="3">
    <source>
        <dbReference type="ARBA" id="ARBA00023082"/>
    </source>
</evidence>
<dbReference type="SUPFAM" id="SSF88946">
    <property type="entry name" value="Sigma2 domain of RNA polymerase sigma factors"/>
    <property type="match status" value="1"/>
</dbReference>
<dbReference type="InterPro" id="IPR013325">
    <property type="entry name" value="RNA_pol_sigma_r2"/>
</dbReference>
<evidence type="ECO:0000256" key="6">
    <source>
        <dbReference type="RuleBase" id="RU000716"/>
    </source>
</evidence>
<dbReference type="NCBIfam" id="TIGR02937">
    <property type="entry name" value="sigma70-ECF"/>
    <property type="match status" value="1"/>
</dbReference>
<reference evidence="9 10" key="1">
    <citation type="submission" date="2023-07" db="EMBL/GenBank/DDBJ databases">
        <title>Genomic Encyclopedia of Type Strains, Phase IV (KMG-IV): sequencing the most valuable type-strain genomes for metagenomic binning, comparative biology and taxonomic classification.</title>
        <authorList>
            <person name="Goeker M."/>
        </authorList>
    </citation>
    <scope>NUCLEOTIDE SEQUENCE [LARGE SCALE GENOMIC DNA]</scope>
    <source>
        <strain evidence="9 10">DSM 18695</strain>
    </source>
</reference>
<dbReference type="PANTHER" id="PTHR43133">
    <property type="entry name" value="RNA POLYMERASE ECF-TYPE SIGMA FACTO"/>
    <property type="match status" value="1"/>
</dbReference>
<dbReference type="Gene3D" id="1.10.10.10">
    <property type="entry name" value="Winged helix-like DNA-binding domain superfamily/Winged helix DNA-binding domain"/>
    <property type="match status" value="1"/>
</dbReference>
<evidence type="ECO:0000313" key="9">
    <source>
        <dbReference type="EMBL" id="MDQ0464017.1"/>
    </source>
</evidence>
<dbReference type="Pfam" id="PF08281">
    <property type="entry name" value="Sigma70_r4_2"/>
    <property type="match status" value="1"/>
</dbReference>
<dbReference type="Pfam" id="PF04542">
    <property type="entry name" value="Sigma70_r2"/>
    <property type="match status" value="1"/>
</dbReference>
<dbReference type="EMBL" id="JAUSVS010000002">
    <property type="protein sequence ID" value="MDQ0464017.1"/>
    <property type="molecule type" value="Genomic_DNA"/>
</dbReference>
<keyword evidence="3 6" id="KW-0731">Sigma factor</keyword>
<evidence type="ECO:0000259" key="8">
    <source>
        <dbReference type="Pfam" id="PF08281"/>
    </source>
</evidence>